<dbReference type="Proteomes" id="UP000178570">
    <property type="component" value="Unassembled WGS sequence"/>
</dbReference>
<feature type="domain" description="Peptidoglycan binding-like" evidence="1">
    <location>
        <begin position="135"/>
        <end position="188"/>
    </location>
</feature>
<gene>
    <name evidence="2" type="ORF">A2570_01710</name>
</gene>
<dbReference type="InterPro" id="IPR002477">
    <property type="entry name" value="Peptidoglycan-bd-like"/>
</dbReference>
<dbReference type="InterPro" id="IPR036365">
    <property type="entry name" value="PGBD-like_sf"/>
</dbReference>
<dbReference type="Gene3D" id="1.10.101.10">
    <property type="entry name" value="PGBD-like superfamily/PGBD"/>
    <property type="match status" value="1"/>
</dbReference>
<evidence type="ECO:0000313" key="3">
    <source>
        <dbReference type="Proteomes" id="UP000178570"/>
    </source>
</evidence>
<organism evidence="2 3">
    <name type="scientific">Candidatus Brennerbacteria bacterium RIFOXYD1_FULL_41_16</name>
    <dbReference type="NCBI Taxonomy" id="1797529"/>
    <lineage>
        <taxon>Bacteria</taxon>
        <taxon>Candidatus Brenneribacteriota</taxon>
    </lineage>
</organism>
<protein>
    <recommendedName>
        <fullName evidence="1">Peptidoglycan binding-like domain-containing protein</fullName>
    </recommendedName>
</protein>
<dbReference type="EMBL" id="MHHY01000002">
    <property type="protein sequence ID" value="OGY41001.1"/>
    <property type="molecule type" value="Genomic_DNA"/>
</dbReference>
<name>A0A1G1XLZ7_9BACT</name>
<accession>A0A1G1XLZ7</accession>
<comment type="caution">
    <text evidence="2">The sequence shown here is derived from an EMBL/GenBank/DDBJ whole genome shotgun (WGS) entry which is preliminary data.</text>
</comment>
<evidence type="ECO:0000259" key="1">
    <source>
        <dbReference type="Pfam" id="PF01471"/>
    </source>
</evidence>
<dbReference type="Pfam" id="PF01471">
    <property type="entry name" value="PG_binding_1"/>
    <property type="match status" value="1"/>
</dbReference>
<sequence length="405" mass="44453">MKKYLLVFILLTALLGVFSVTGQSFALQNLVFCGEVGTRSEGWYRSGLITPVVGQLIKYDNCSGQSALCLYVGTQNEGWYSSPGNNLINREQCGSGILPSATPAVTPITTALPSSTPAVPYPCYEDFSTMKYGWQGEGVRELQVVLGRDRTIYPEGLITGFFGEKTKMAVKNLQRKVGLPETGVVDQDLKPYLFPCYKIFVIYPNGGESFKAGDKMKISWHASWPDNLIGQSAMSTGSAMPPARMSKYLLSIDLIEIGGYDKKCQTKGVVGYKCPQTEKVVFHIRNVSTNNDEDSIEWLIPASISESKNYKIRISSGLNNPCPPGAFCVTKLMPTWNISDDSDGVFAILGGLVIKPTPNITPETLITPLPEVSLLPEIVRIRAEVSEMIKRLQEILEKLIGILGR</sequence>
<dbReference type="InterPro" id="IPR036366">
    <property type="entry name" value="PGBDSf"/>
</dbReference>
<evidence type="ECO:0000313" key="2">
    <source>
        <dbReference type="EMBL" id="OGY41001.1"/>
    </source>
</evidence>
<proteinExistence type="predicted"/>
<dbReference type="STRING" id="1797529.A2570_01710"/>
<dbReference type="AlphaFoldDB" id="A0A1G1XLZ7"/>
<reference evidence="2 3" key="1">
    <citation type="journal article" date="2016" name="Nat. Commun.">
        <title>Thousands of microbial genomes shed light on interconnected biogeochemical processes in an aquifer system.</title>
        <authorList>
            <person name="Anantharaman K."/>
            <person name="Brown C.T."/>
            <person name="Hug L.A."/>
            <person name="Sharon I."/>
            <person name="Castelle C.J."/>
            <person name="Probst A.J."/>
            <person name="Thomas B.C."/>
            <person name="Singh A."/>
            <person name="Wilkins M.J."/>
            <person name="Karaoz U."/>
            <person name="Brodie E.L."/>
            <person name="Williams K.H."/>
            <person name="Hubbard S.S."/>
            <person name="Banfield J.F."/>
        </authorList>
    </citation>
    <scope>NUCLEOTIDE SEQUENCE [LARGE SCALE GENOMIC DNA]</scope>
</reference>
<dbReference type="SUPFAM" id="SSF47090">
    <property type="entry name" value="PGBD-like"/>
    <property type="match status" value="1"/>
</dbReference>